<proteinExistence type="predicted"/>
<reference evidence="1" key="1">
    <citation type="journal article" date="2020" name="mSystems">
        <title>Genome- and Community-Level Interaction Insights into Carbon Utilization and Element Cycling Functions of Hydrothermarchaeota in Hydrothermal Sediment.</title>
        <authorList>
            <person name="Zhou Z."/>
            <person name="Liu Y."/>
            <person name="Xu W."/>
            <person name="Pan J."/>
            <person name="Luo Z.H."/>
            <person name="Li M."/>
        </authorList>
    </citation>
    <scope>NUCLEOTIDE SEQUENCE [LARGE SCALE GENOMIC DNA]</scope>
    <source>
        <strain evidence="1">SpSt-116</strain>
    </source>
</reference>
<comment type="caution">
    <text evidence="1">The sequence shown here is derived from an EMBL/GenBank/DDBJ whole genome shotgun (WGS) entry which is preliminary data.</text>
</comment>
<organism evidence="1">
    <name type="scientific">Thermofilum adornatum</name>
    <dbReference type="NCBI Taxonomy" id="1365176"/>
    <lineage>
        <taxon>Archaea</taxon>
        <taxon>Thermoproteota</taxon>
        <taxon>Thermoprotei</taxon>
        <taxon>Thermofilales</taxon>
        <taxon>Thermofilaceae</taxon>
        <taxon>Thermofilum</taxon>
    </lineage>
</organism>
<gene>
    <name evidence="1" type="ORF">ENN26_05440</name>
</gene>
<dbReference type="AlphaFoldDB" id="A0A7C1CE40"/>
<evidence type="ECO:0000313" key="1">
    <source>
        <dbReference type="EMBL" id="HDP15201.1"/>
    </source>
</evidence>
<sequence>MNKMELEEIAEKELLRELYPRALLALNRLNPLISEQKNYFYEKTEAVIHGLGVPADKADMLRDFAEKAVNLLDKAYPQVETRLKKLLIAIESSDAEIASSRRGRKTLHIAPAGEKFYVSAHMIENKRWIFDLTINKIAAEARFPDVLGLNSEALYYLQAGWRASDELDLKGRPGMTTAQTWQVLAWAAVRPGLQHIAIRKLGINMKGPSLHWCLTAKDWIQQWPKREGKRNAQMVAVQTPLGLLTWFLGDGKMNRERLKYSINGNEEQKPKILVKEILQAASGTNYSKLLDLLDCNKWQTLKNLEPMREPIYTVLMGHTFWLIYSEKAEQIQARTLVKTIEEAQKLVERLQQQGIQAKIYTWYDPKTGKNYYVVQLNGTNIARAAQLYPELRPALKELIQKHGISPRGPVTRRLIELSDNPPLLAQKI</sequence>
<accession>A0A7C1CE40</accession>
<protein>
    <submittedName>
        <fullName evidence="1">Uncharacterized protein</fullName>
    </submittedName>
</protein>
<dbReference type="EMBL" id="DSAY01000097">
    <property type="protein sequence ID" value="HDP15201.1"/>
    <property type="molecule type" value="Genomic_DNA"/>
</dbReference>
<name>A0A7C1CE40_9CREN</name>